<organism evidence="2 3">
    <name type="scientific">Chishuiella changwenlii</name>
    <dbReference type="NCBI Taxonomy" id="1434701"/>
    <lineage>
        <taxon>Bacteria</taxon>
        <taxon>Pseudomonadati</taxon>
        <taxon>Bacteroidota</taxon>
        <taxon>Flavobacteriia</taxon>
        <taxon>Flavobacteriales</taxon>
        <taxon>Weeksellaceae</taxon>
        <taxon>Chishuiella</taxon>
    </lineage>
</organism>
<keyword evidence="4" id="KW-1185">Reference proteome</keyword>
<dbReference type="InterPro" id="IPR036412">
    <property type="entry name" value="HAD-like_sf"/>
</dbReference>
<accession>A0A1M6U0X6</accession>
<dbReference type="EMBL" id="FRBH01000002">
    <property type="protein sequence ID" value="SHK62803.1"/>
    <property type="molecule type" value="Genomic_DNA"/>
</dbReference>
<reference evidence="3" key="3">
    <citation type="submission" date="2016-11" db="EMBL/GenBank/DDBJ databases">
        <authorList>
            <person name="Varghese N."/>
            <person name="Submissions S."/>
        </authorList>
    </citation>
    <scope>NUCLEOTIDE SEQUENCE [LARGE SCALE GENOMIC DNA]</scope>
    <source>
        <strain evidence="3">DSM 27989</strain>
    </source>
</reference>
<dbReference type="Gene3D" id="1.20.1440.100">
    <property type="entry name" value="SG protein - dephosphorylation function"/>
    <property type="match status" value="1"/>
</dbReference>
<dbReference type="STRING" id="1434701.SAMN05443634_102164"/>
<dbReference type="Proteomes" id="UP000184120">
    <property type="component" value="Unassembled WGS sequence"/>
</dbReference>
<dbReference type="RefSeq" id="WP_072929534.1">
    <property type="nucleotide sequence ID" value="NZ_BMFL01000021.1"/>
</dbReference>
<dbReference type="Pfam" id="PF12710">
    <property type="entry name" value="HAD"/>
    <property type="match status" value="1"/>
</dbReference>
<proteinExistence type="predicted"/>
<evidence type="ECO:0000313" key="2">
    <source>
        <dbReference type="EMBL" id="SHK62803.1"/>
    </source>
</evidence>
<evidence type="ECO:0000313" key="3">
    <source>
        <dbReference type="Proteomes" id="UP000184120"/>
    </source>
</evidence>
<dbReference type="InterPro" id="IPR023214">
    <property type="entry name" value="HAD_sf"/>
</dbReference>
<evidence type="ECO:0000313" key="1">
    <source>
        <dbReference type="EMBL" id="GGF08621.1"/>
    </source>
</evidence>
<evidence type="ECO:0000313" key="4">
    <source>
        <dbReference type="Proteomes" id="UP000650994"/>
    </source>
</evidence>
<reference evidence="1" key="1">
    <citation type="journal article" date="2014" name="Int. J. Syst. Evol. Microbiol.">
        <title>Complete genome of a new Firmicutes species belonging to the dominant human colonic microbiota ('Ruminococcus bicirculans') reveals two chromosomes and a selective capacity to utilize plant glucans.</title>
        <authorList>
            <consortium name="NISC Comparative Sequencing Program"/>
            <person name="Wegmann U."/>
            <person name="Louis P."/>
            <person name="Goesmann A."/>
            <person name="Henrissat B."/>
            <person name="Duncan S.H."/>
            <person name="Flint H.J."/>
        </authorList>
    </citation>
    <scope>NUCLEOTIDE SEQUENCE</scope>
    <source>
        <strain evidence="1">CGMCC 1.12707</strain>
    </source>
</reference>
<reference evidence="1" key="5">
    <citation type="submission" date="2024-05" db="EMBL/GenBank/DDBJ databases">
        <authorList>
            <person name="Sun Q."/>
            <person name="Zhou Y."/>
        </authorList>
    </citation>
    <scope>NUCLEOTIDE SEQUENCE</scope>
    <source>
        <strain evidence="1">CGMCC 1.12707</strain>
    </source>
</reference>
<dbReference type="Gene3D" id="3.40.50.1000">
    <property type="entry name" value="HAD superfamily/HAD-like"/>
    <property type="match status" value="1"/>
</dbReference>
<keyword evidence="2" id="KW-0378">Hydrolase</keyword>
<gene>
    <name evidence="1" type="primary">cicA</name>
    <name evidence="1" type="ORF">GCM10010984_27190</name>
    <name evidence="2" type="ORF">SAMN05443634_102164</name>
</gene>
<dbReference type="SUPFAM" id="SSF56784">
    <property type="entry name" value="HAD-like"/>
    <property type="match status" value="1"/>
</dbReference>
<name>A0A1M6U0X6_9FLAO</name>
<reference evidence="2" key="2">
    <citation type="submission" date="2016-11" db="EMBL/GenBank/DDBJ databases">
        <authorList>
            <person name="Jaros S."/>
            <person name="Januszkiewicz K."/>
            <person name="Wedrychowicz H."/>
        </authorList>
    </citation>
    <scope>NUCLEOTIDE SEQUENCE [LARGE SCALE GENOMIC DNA]</scope>
    <source>
        <strain evidence="2">DSM 27989</strain>
    </source>
</reference>
<dbReference type="OrthoDB" id="9794212at2"/>
<sequence>MNRKLYLFDFDGTLTKKDTLFDFLKFSFADTYKINYLLFIPLFFCSKLKFVDAGKVKEMFISKFMKGLSFSEIDLLAQNYFNHNFSTLIHPKADDYIKSINNYHDKFIVSASVDFWIKPFAEYYGMGLISTKAEFNEKNIFTGKFASKNCNHQEKKNRVEKEIDLTFYDEILAFGDTKGDKAMFSLSTKSYYREFN</sequence>
<dbReference type="InterPro" id="IPR006385">
    <property type="entry name" value="HAD_hydro_SerB1"/>
</dbReference>
<reference evidence="4" key="4">
    <citation type="journal article" date="2019" name="Int. J. Syst. Evol. Microbiol.">
        <title>The Global Catalogue of Microorganisms (GCM) 10K type strain sequencing project: providing services to taxonomists for standard genome sequencing and annotation.</title>
        <authorList>
            <consortium name="The Broad Institute Genomics Platform"/>
            <consortium name="The Broad Institute Genome Sequencing Center for Infectious Disease"/>
            <person name="Wu L."/>
            <person name="Ma J."/>
        </authorList>
    </citation>
    <scope>NUCLEOTIDE SEQUENCE [LARGE SCALE GENOMIC DNA]</scope>
    <source>
        <strain evidence="4">CGMCC 1.12707</strain>
    </source>
</reference>
<protein>
    <submittedName>
        <fullName evidence="1 2">Hydrolase</fullName>
    </submittedName>
</protein>
<dbReference type="Proteomes" id="UP000650994">
    <property type="component" value="Unassembled WGS sequence"/>
</dbReference>
<dbReference type="NCBIfam" id="TIGR01488">
    <property type="entry name" value="HAD-SF-IB"/>
    <property type="match status" value="1"/>
</dbReference>
<dbReference type="NCBIfam" id="TIGR01490">
    <property type="entry name" value="HAD-SF-IB-hyp1"/>
    <property type="match status" value="1"/>
</dbReference>
<dbReference type="AlphaFoldDB" id="A0A1M6U0X6"/>
<dbReference type="GO" id="GO:0016787">
    <property type="term" value="F:hydrolase activity"/>
    <property type="evidence" value="ECO:0007669"/>
    <property type="project" value="UniProtKB-KW"/>
</dbReference>
<dbReference type="EMBL" id="BMFL01000021">
    <property type="protein sequence ID" value="GGF08621.1"/>
    <property type="molecule type" value="Genomic_DNA"/>
</dbReference>